<protein>
    <submittedName>
        <fullName evidence="1">Uncharacterized protein</fullName>
    </submittedName>
</protein>
<reference evidence="1" key="1">
    <citation type="journal article" date="2015" name="Nature">
        <title>Complex archaea that bridge the gap between prokaryotes and eukaryotes.</title>
        <authorList>
            <person name="Spang A."/>
            <person name="Saw J.H."/>
            <person name="Jorgensen S.L."/>
            <person name="Zaremba-Niedzwiedzka K."/>
            <person name="Martijn J."/>
            <person name="Lind A.E."/>
            <person name="van Eijk R."/>
            <person name="Schleper C."/>
            <person name="Guy L."/>
            <person name="Ettema T.J."/>
        </authorList>
    </citation>
    <scope>NUCLEOTIDE SEQUENCE</scope>
</reference>
<name>A0A0F9KKU4_9ZZZZ</name>
<proteinExistence type="predicted"/>
<dbReference type="AlphaFoldDB" id="A0A0F9KKU4"/>
<sequence length="88" mass="10305">MRIVRQNIILIRLFMLWNDAMKTLLTKHELWCYWNCSRGYTILVKGTVNQIQQFVDARGLDTMRGVRLQYGIGAYTVLYRSENTSGNS</sequence>
<comment type="caution">
    <text evidence="1">The sequence shown here is derived from an EMBL/GenBank/DDBJ whole genome shotgun (WGS) entry which is preliminary data.</text>
</comment>
<dbReference type="EMBL" id="LAZR01008988">
    <property type="protein sequence ID" value="KKM75371.1"/>
    <property type="molecule type" value="Genomic_DNA"/>
</dbReference>
<accession>A0A0F9KKU4</accession>
<organism evidence="1">
    <name type="scientific">marine sediment metagenome</name>
    <dbReference type="NCBI Taxonomy" id="412755"/>
    <lineage>
        <taxon>unclassified sequences</taxon>
        <taxon>metagenomes</taxon>
        <taxon>ecological metagenomes</taxon>
    </lineage>
</organism>
<gene>
    <name evidence="1" type="ORF">LCGC14_1390940</name>
</gene>
<evidence type="ECO:0000313" key="1">
    <source>
        <dbReference type="EMBL" id="KKM75371.1"/>
    </source>
</evidence>